<dbReference type="Gene3D" id="3.10.20.130">
    <property type="match status" value="1"/>
</dbReference>
<dbReference type="AlphaFoldDB" id="A0A2X2NNH1"/>
<dbReference type="EMBL" id="UAVB01000001">
    <property type="protein sequence ID" value="SQA19089.1"/>
    <property type="molecule type" value="Genomic_DNA"/>
</dbReference>
<keyword evidence="1" id="KW-0732">Signal</keyword>
<name>A0A2X2NNH1_STRAG</name>
<evidence type="ECO:0000313" key="2">
    <source>
        <dbReference type="EMBL" id="SQA19089.1"/>
    </source>
</evidence>
<evidence type="ECO:0000313" key="6">
    <source>
        <dbReference type="Proteomes" id="UP000254076"/>
    </source>
</evidence>
<protein>
    <submittedName>
        <fullName evidence="2">Similar to staphylokinase and streptokinase</fullName>
    </submittedName>
</protein>
<dbReference type="InterPro" id="IPR036120">
    <property type="entry name" value="SAK/SK_sf"/>
</dbReference>
<proteinExistence type="predicted"/>
<evidence type="ECO:0000313" key="3">
    <source>
        <dbReference type="EMBL" id="SUN14736.1"/>
    </source>
</evidence>
<evidence type="ECO:0000256" key="1">
    <source>
        <dbReference type="SAM" id="SignalP"/>
    </source>
</evidence>
<dbReference type="EMBL" id="UHEQ01000004">
    <property type="protein sequence ID" value="SUN14736.1"/>
    <property type="molecule type" value="Genomic_DNA"/>
</dbReference>
<gene>
    <name evidence="2" type="primary">sak</name>
    <name evidence="2" type="ORF">NCTC8181_02151</name>
    <name evidence="3" type="ORF">NCTC8185_02034</name>
    <name evidence="4" type="ORF">NCTC9828_01392</name>
</gene>
<reference evidence="5 6" key="1">
    <citation type="submission" date="2018-06" db="EMBL/GenBank/DDBJ databases">
        <authorList>
            <consortium name="Pathogen Informatics"/>
            <person name="Doyle S."/>
        </authorList>
    </citation>
    <scope>NUCLEOTIDE SEQUENCE [LARGE SCALE GENOMIC DNA]</scope>
    <source>
        <strain evidence="2 5">NCTC8181</strain>
        <strain evidence="3 6">NCTC8185</strain>
        <strain evidence="4 7">NCTC9828</strain>
    </source>
</reference>
<dbReference type="Gene3D" id="3.10.20.180">
    <property type="match status" value="1"/>
</dbReference>
<dbReference type="Proteomes" id="UP000250200">
    <property type="component" value="Unassembled WGS sequence"/>
</dbReference>
<dbReference type="Proteomes" id="UP000255140">
    <property type="component" value="Unassembled WGS sequence"/>
</dbReference>
<accession>A0A2X2NNH1</accession>
<evidence type="ECO:0000313" key="7">
    <source>
        <dbReference type="Proteomes" id="UP000255140"/>
    </source>
</evidence>
<keyword evidence="2" id="KW-0418">Kinase</keyword>
<dbReference type="GO" id="GO:0016301">
    <property type="term" value="F:kinase activity"/>
    <property type="evidence" value="ECO:0007669"/>
    <property type="project" value="UniProtKB-KW"/>
</dbReference>
<dbReference type="SUPFAM" id="SSF54328">
    <property type="entry name" value="Staphylokinase/streptokinase"/>
    <property type="match status" value="2"/>
</dbReference>
<dbReference type="GO" id="GO:0005576">
    <property type="term" value="C:extracellular region"/>
    <property type="evidence" value="ECO:0007669"/>
    <property type="project" value="InterPro"/>
</dbReference>
<organism evidence="2 5">
    <name type="scientific">Streptococcus agalactiae</name>
    <dbReference type="NCBI Taxonomy" id="1311"/>
    <lineage>
        <taxon>Bacteria</taxon>
        <taxon>Bacillati</taxon>
        <taxon>Bacillota</taxon>
        <taxon>Bacilli</taxon>
        <taxon>Lactobacillales</taxon>
        <taxon>Streptococcaceae</taxon>
        <taxon>Streptococcus</taxon>
    </lineage>
</organism>
<dbReference type="Proteomes" id="UP000254076">
    <property type="component" value="Unassembled WGS sequence"/>
</dbReference>
<evidence type="ECO:0000313" key="5">
    <source>
        <dbReference type="Proteomes" id="UP000250200"/>
    </source>
</evidence>
<sequence>MSRKTFKRILSIGVCTLVLSMSLYYTEKAHAIAGPSDRQYVENPNPHIIVNVTGTDQNGNSILPHYIEVNVKMGQTLSKEEILDYIARNLNSSVGGESKNVQYSNIEFKESAYLKRQLDDGKTEEIAIDNDGVTVPKDGPNKFWIDVPVTCTVTPIVTETHEVRWGTPVAISHRIYFVEESSGKVLDEYTNLHTADSELNGYRVGDYITDYALSKSAYEAFLNSRLDKEGYKLQHRISTNVRQNLQIDKLIFNYDFNEENIHYQIGNIRPLLSRSSAEVESDIITERYYVSKNAKSLARTESTISIKMVDAKTKQPLFNHTLTGFQLATVSNVYNRLFEENLIPTTKSGEKYFIQNMKKTAEQEYTVYLSETPYSKENAPVISYDARPVDWDYHSGASGSLENQPNIYTEEDSTEFLGNKPQAACYPNKQFACENTDSTYNYSYLEK</sequence>
<feature type="chain" id="PRO_5044071696" evidence="1">
    <location>
        <begin position="32"/>
        <end position="447"/>
    </location>
</feature>
<dbReference type="EMBL" id="UHEW01000005">
    <property type="protein sequence ID" value="SUN29116.1"/>
    <property type="molecule type" value="Genomic_DNA"/>
</dbReference>
<keyword evidence="2" id="KW-0808">Transferase</keyword>
<evidence type="ECO:0000313" key="4">
    <source>
        <dbReference type="EMBL" id="SUN29116.1"/>
    </source>
</evidence>
<feature type="signal peptide" evidence="1">
    <location>
        <begin position="1"/>
        <end position="31"/>
    </location>
</feature>
<comment type="caution">
    <text evidence="2">The sequence shown here is derived from an EMBL/GenBank/DDBJ whole genome shotgun (WGS) entry which is preliminary data.</text>
</comment>